<dbReference type="Pfam" id="PF07980">
    <property type="entry name" value="SusD_RagB"/>
    <property type="match status" value="1"/>
</dbReference>
<dbReference type="SUPFAM" id="SSF48452">
    <property type="entry name" value="TPR-like"/>
    <property type="match status" value="1"/>
</dbReference>
<dbReference type="Pfam" id="PF14322">
    <property type="entry name" value="SusD-like_3"/>
    <property type="match status" value="1"/>
</dbReference>
<dbReference type="Gene3D" id="1.25.40.390">
    <property type="match status" value="2"/>
</dbReference>
<evidence type="ECO:0000259" key="7">
    <source>
        <dbReference type="Pfam" id="PF07980"/>
    </source>
</evidence>
<feature type="domain" description="RagB/SusD" evidence="7">
    <location>
        <begin position="261"/>
        <end position="603"/>
    </location>
</feature>
<dbReference type="Proteomes" id="UP000003711">
    <property type="component" value="Unassembled WGS sequence"/>
</dbReference>
<dbReference type="AlphaFoldDB" id="E2NB00"/>
<evidence type="ECO:0000256" key="3">
    <source>
        <dbReference type="ARBA" id="ARBA00022729"/>
    </source>
</evidence>
<sequence>MKNMKRYKYYILSLAVLCSFSACDSLLNEDPLYSQNSNIVFQTEDNAELALLGCYGYMSAPNAYGQMWQEAPIVASGLAWAQRPEDLNSLNTLAANSLVSLAWGGMYKAIAEINAFLESIDKSGLSAAVKTQKGGEAKFLRALAYYNLVSTFGDVPLKTVASSSEGISIARSPREEVFSQITQDLVDALSISEKSAVGRANSWAVKAFLGKVYYKMAALGIDAAANWQNAKNMFDAVYTSHVYSLEPKFANLFGEYVSTSKESIFQMNYSTGNANGCYNRGSNRFAPQASTSGINWSTYRVAKFAYDMHEGTYPGDPRIDVNFLTKWRARNGNNQANPKPQVGTALCANDSVCTYPYWKIKYTDMTVPGSNNVNMEVIAKMPYAEFPNPKNPSLSVCDNYEATHGASPYNSSVAKAVNDFAKTGNAEKWPYFGKLYDQTQTGTMAHKNLMVYRYAEMLLLMADVYNELGDTPKAISLANEVLARARKSGAVSSAQPADWSASLTKEQVTEKLYFERIIELCGEPSIYDMVRIRGTVYFKKFLELNTTHELTILGEKNYTSSVNNFADRLLNNGSLTDDFLKKNLLLPIPTSEIDANPGLTNNDNNFGY</sequence>
<name>E2NB00_9BACE</name>
<proteinExistence type="inferred from homology"/>
<keyword evidence="3 6" id="KW-0732">Signal</keyword>
<dbReference type="PROSITE" id="PS51257">
    <property type="entry name" value="PROKAR_LIPOPROTEIN"/>
    <property type="match status" value="1"/>
</dbReference>
<dbReference type="GO" id="GO:0009279">
    <property type="term" value="C:cell outer membrane"/>
    <property type="evidence" value="ECO:0007669"/>
    <property type="project" value="UniProtKB-SubCell"/>
</dbReference>
<comment type="similarity">
    <text evidence="2">Belongs to the SusD family.</text>
</comment>
<accession>E2NB00</accession>
<evidence type="ECO:0000256" key="4">
    <source>
        <dbReference type="ARBA" id="ARBA00023136"/>
    </source>
</evidence>
<evidence type="ECO:0000313" key="10">
    <source>
        <dbReference type="Proteomes" id="UP000003711"/>
    </source>
</evidence>
<organism evidence="9 10">
    <name type="scientific">Bacteroides cellulosilyticus DSM 14838</name>
    <dbReference type="NCBI Taxonomy" id="537012"/>
    <lineage>
        <taxon>Bacteria</taxon>
        <taxon>Pseudomonadati</taxon>
        <taxon>Bacteroidota</taxon>
        <taxon>Bacteroidia</taxon>
        <taxon>Bacteroidales</taxon>
        <taxon>Bacteroidaceae</taxon>
        <taxon>Bacteroides</taxon>
    </lineage>
</organism>
<gene>
    <name evidence="9" type="ORF">BACCELL_01456</name>
</gene>
<evidence type="ECO:0000256" key="2">
    <source>
        <dbReference type="ARBA" id="ARBA00006275"/>
    </source>
</evidence>
<dbReference type="InterPro" id="IPR012944">
    <property type="entry name" value="SusD_RagB_dom"/>
</dbReference>
<evidence type="ECO:0000259" key="8">
    <source>
        <dbReference type="Pfam" id="PF14322"/>
    </source>
</evidence>
<comment type="subcellular location">
    <subcellularLocation>
        <location evidence="1">Cell outer membrane</location>
    </subcellularLocation>
</comment>
<reference evidence="9 10" key="2">
    <citation type="submission" date="2009-01" db="EMBL/GenBank/DDBJ databases">
        <title>Draft genome sequence of Bacteroides cellulosilyticus (DSM 14838).</title>
        <authorList>
            <person name="Sudarsanam P."/>
            <person name="Ley R."/>
            <person name="Guruge J."/>
            <person name="Turnbaugh P.J."/>
            <person name="Mahowald M."/>
            <person name="Liep D."/>
            <person name="Gordon J."/>
        </authorList>
    </citation>
    <scope>NUCLEOTIDE SEQUENCE [LARGE SCALE GENOMIC DNA]</scope>
    <source>
        <strain evidence="9 10">DSM 14838</strain>
    </source>
</reference>
<dbReference type="InterPro" id="IPR033985">
    <property type="entry name" value="SusD-like_N"/>
</dbReference>
<dbReference type="EMBL" id="ACCH01000127">
    <property type="protein sequence ID" value="EEF90942.1"/>
    <property type="molecule type" value="Genomic_DNA"/>
</dbReference>
<evidence type="ECO:0000313" key="9">
    <source>
        <dbReference type="EMBL" id="EEF90942.1"/>
    </source>
</evidence>
<feature type="signal peptide" evidence="6">
    <location>
        <begin position="1"/>
        <end position="24"/>
    </location>
</feature>
<keyword evidence="4" id="KW-0472">Membrane</keyword>
<protein>
    <submittedName>
        <fullName evidence="9">SusD family protein</fullName>
    </submittedName>
</protein>
<feature type="chain" id="PRO_5003161956" evidence="6">
    <location>
        <begin position="25"/>
        <end position="608"/>
    </location>
</feature>
<comment type="caution">
    <text evidence="9">The sequence shown here is derived from an EMBL/GenBank/DDBJ whole genome shotgun (WGS) entry which is preliminary data.</text>
</comment>
<keyword evidence="5" id="KW-0998">Cell outer membrane</keyword>
<dbReference type="InterPro" id="IPR011990">
    <property type="entry name" value="TPR-like_helical_dom_sf"/>
</dbReference>
<dbReference type="HOGENOM" id="CLU_015553_1_1_10"/>
<evidence type="ECO:0000256" key="5">
    <source>
        <dbReference type="ARBA" id="ARBA00023237"/>
    </source>
</evidence>
<feature type="domain" description="SusD-like N-terminal" evidence="8">
    <location>
        <begin position="96"/>
        <end position="213"/>
    </location>
</feature>
<reference evidence="9 10" key="1">
    <citation type="submission" date="2008-12" db="EMBL/GenBank/DDBJ databases">
        <authorList>
            <person name="Fulton L."/>
            <person name="Clifton S."/>
            <person name="Fulton B."/>
            <person name="Xu J."/>
            <person name="Minx P."/>
            <person name="Pepin K.H."/>
            <person name="Johnson M."/>
            <person name="Bhonagiri V."/>
            <person name="Nash W.E."/>
            <person name="Mardis E.R."/>
            <person name="Wilson R.K."/>
        </authorList>
    </citation>
    <scope>NUCLEOTIDE SEQUENCE [LARGE SCALE GENOMIC DNA]</scope>
    <source>
        <strain evidence="9 10">DSM 14838</strain>
    </source>
</reference>
<evidence type="ECO:0000256" key="1">
    <source>
        <dbReference type="ARBA" id="ARBA00004442"/>
    </source>
</evidence>
<evidence type="ECO:0000256" key="6">
    <source>
        <dbReference type="SAM" id="SignalP"/>
    </source>
</evidence>